<dbReference type="Pfam" id="PF03334">
    <property type="entry name" value="PhaG_MnhG_YufB"/>
    <property type="match status" value="1"/>
</dbReference>
<evidence type="ECO:0000313" key="2">
    <source>
        <dbReference type="EMBL" id="EFB91363.1"/>
    </source>
</evidence>
<gene>
    <name evidence="2" type="ORF">HMPREF7215_2177</name>
</gene>
<keyword evidence="1" id="KW-1133">Transmembrane helix</keyword>
<proteinExistence type="predicted"/>
<name>A0ABP2HVL8_9BACT</name>
<reference evidence="2 3" key="1">
    <citation type="submission" date="2009-12" db="EMBL/GenBank/DDBJ databases">
        <authorList>
            <person name="Shrivastava S."/>
            <person name="Madupu R."/>
            <person name="Durkin A.S."/>
            <person name="Torralba M."/>
            <person name="Methe B."/>
            <person name="Sutton G.G."/>
            <person name="Strausberg R.L."/>
            <person name="Nelson K.E."/>
        </authorList>
    </citation>
    <scope>NUCLEOTIDE SEQUENCE [LARGE SCALE GENOMIC DNA]</scope>
    <source>
        <strain evidence="2 3">W5455</strain>
    </source>
</reference>
<sequence>MSWIMYVLIVPFAALGMLVNSLGVISLYRFKDVYMRMHGATKCSTLGAIFCAAAVIVYCVARIVAGGELRFAVLIIHIVMALFGLLIGNSTSAHVLSRAAYRSGLKPRFAVVDEFDGFCKKELLEEEAAELAQEKERE</sequence>
<keyword evidence="3" id="KW-1185">Reference proteome</keyword>
<dbReference type="NCBIfam" id="NF009312">
    <property type="entry name" value="PRK12672.1"/>
    <property type="match status" value="1"/>
</dbReference>
<organism evidence="2 3">
    <name type="scientific">Pyramidobacter piscolens W5455</name>
    <dbReference type="NCBI Taxonomy" id="352165"/>
    <lineage>
        <taxon>Bacteria</taxon>
        <taxon>Thermotogati</taxon>
        <taxon>Synergistota</taxon>
        <taxon>Synergistia</taxon>
        <taxon>Synergistales</taxon>
        <taxon>Dethiosulfovibrionaceae</taxon>
        <taxon>Pyramidobacter</taxon>
    </lineage>
</organism>
<dbReference type="NCBIfam" id="TIGR01300">
    <property type="entry name" value="CPA3_mnhG_phaG"/>
    <property type="match status" value="1"/>
</dbReference>
<dbReference type="RefSeq" id="WP_009164172.1">
    <property type="nucleotide sequence ID" value="NZ_ADFP01000044.1"/>
</dbReference>
<accession>A0ABP2HVL8</accession>
<dbReference type="PANTHER" id="PTHR34703:SF1">
    <property type="entry name" value="ANTIPORTER SUBUNIT MNHG2-RELATED"/>
    <property type="match status" value="1"/>
</dbReference>
<dbReference type="GeneID" id="90987060"/>
<evidence type="ECO:0000313" key="3">
    <source>
        <dbReference type="Proteomes" id="UP000006462"/>
    </source>
</evidence>
<dbReference type="InterPro" id="IPR005133">
    <property type="entry name" value="PhaG_MnhG_YufB"/>
</dbReference>
<keyword evidence="1" id="KW-0812">Transmembrane</keyword>
<protein>
    <submittedName>
        <fullName evidence="2">Monovalent cation/H+ antiporter subunit G</fullName>
    </submittedName>
</protein>
<evidence type="ECO:0000256" key="1">
    <source>
        <dbReference type="SAM" id="Phobius"/>
    </source>
</evidence>
<feature type="transmembrane region" description="Helical" evidence="1">
    <location>
        <begin position="46"/>
        <end position="65"/>
    </location>
</feature>
<dbReference type="PANTHER" id="PTHR34703">
    <property type="entry name" value="ANTIPORTER SUBUNIT MNHG2-RELATED"/>
    <property type="match status" value="1"/>
</dbReference>
<feature type="transmembrane region" description="Helical" evidence="1">
    <location>
        <begin position="71"/>
        <end position="88"/>
    </location>
</feature>
<feature type="transmembrane region" description="Helical" evidence="1">
    <location>
        <begin position="6"/>
        <end position="25"/>
    </location>
</feature>
<comment type="caution">
    <text evidence="2">The sequence shown here is derived from an EMBL/GenBank/DDBJ whole genome shotgun (WGS) entry which is preliminary data.</text>
</comment>
<dbReference type="EMBL" id="ADFP01000044">
    <property type="protein sequence ID" value="EFB91363.1"/>
    <property type="molecule type" value="Genomic_DNA"/>
</dbReference>
<dbReference type="Proteomes" id="UP000006462">
    <property type="component" value="Unassembled WGS sequence"/>
</dbReference>
<keyword evidence="1" id="KW-0472">Membrane</keyword>